<organism evidence="2 3">
    <name type="scientific">Helicobacter didelphidarum</name>
    <dbReference type="NCBI Taxonomy" id="2040648"/>
    <lineage>
        <taxon>Bacteria</taxon>
        <taxon>Pseudomonadati</taxon>
        <taxon>Campylobacterota</taxon>
        <taxon>Epsilonproteobacteria</taxon>
        <taxon>Campylobacterales</taxon>
        <taxon>Helicobacteraceae</taxon>
        <taxon>Helicobacter</taxon>
    </lineage>
</organism>
<proteinExistence type="predicted"/>
<feature type="signal peptide" evidence="1">
    <location>
        <begin position="1"/>
        <end position="22"/>
    </location>
</feature>
<gene>
    <name evidence="2" type="ORF">CQA53_08100</name>
</gene>
<keyword evidence="3" id="KW-1185">Reference proteome</keyword>
<evidence type="ECO:0000256" key="1">
    <source>
        <dbReference type="SAM" id="SignalP"/>
    </source>
</evidence>
<dbReference type="EMBL" id="NXLQ01000021">
    <property type="protein sequence ID" value="RDU64035.1"/>
    <property type="molecule type" value="Genomic_DNA"/>
</dbReference>
<reference evidence="2 3" key="1">
    <citation type="submission" date="2018-04" db="EMBL/GenBank/DDBJ databases">
        <title>Novel Campyloabacter and Helicobacter Species and Strains.</title>
        <authorList>
            <person name="Mannion A.J."/>
            <person name="Shen Z."/>
            <person name="Fox J.G."/>
        </authorList>
    </citation>
    <scope>NUCLEOTIDE SEQUENCE [LARGE SCALE GENOMIC DNA]</scope>
    <source>
        <strain evidence="2 3">MIT 17-337</strain>
    </source>
</reference>
<feature type="chain" id="PRO_5017808581" description="Outer membrane protein beta-barrel domain-containing protein" evidence="1">
    <location>
        <begin position="23"/>
        <end position="259"/>
    </location>
</feature>
<sequence>MKKILHLALFSSIMLSSSIMQARENTNSILFFAGGGASVGLFSNKIQELLPINYPQSNFQSMDKISYNRHCTAQVCLDDNIVGGINLEAGVKIRPISLLEIDIYGNIMFGGGSSKTIPNAMILPGNTWPYRYKSKTSILSGYAAINADLTLRFGSFGISGGIGMSYWMNTYNVEFEDWIGSKRYTMEHIVEYYDGWAYHFNLGINYRINQSSEVSARFTMPFNNKHLSTYKEGNNGLVNYKEIVTINPYIITLTYRWYL</sequence>
<evidence type="ECO:0008006" key="4">
    <source>
        <dbReference type="Google" id="ProtNLM"/>
    </source>
</evidence>
<name>A0A3D8IGB0_9HELI</name>
<evidence type="ECO:0000313" key="2">
    <source>
        <dbReference type="EMBL" id="RDU64035.1"/>
    </source>
</evidence>
<dbReference type="AlphaFoldDB" id="A0A3D8IGB0"/>
<comment type="caution">
    <text evidence="2">The sequence shown here is derived from an EMBL/GenBank/DDBJ whole genome shotgun (WGS) entry which is preliminary data.</text>
</comment>
<protein>
    <recommendedName>
        <fullName evidence="4">Outer membrane protein beta-barrel domain-containing protein</fullName>
    </recommendedName>
</protein>
<dbReference type="RefSeq" id="WP_115543504.1">
    <property type="nucleotide sequence ID" value="NZ_NXLQ01000021.1"/>
</dbReference>
<dbReference type="Proteomes" id="UP000256379">
    <property type="component" value="Unassembled WGS sequence"/>
</dbReference>
<accession>A0A3D8IGB0</accession>
<keyword evidence="1" id="KW-0732">Signal</keyword>
<evidence type="ECO:0000313" key="3">
    <source>
        <dbReference type="Proteomes" id="UP000256379"/>
    </source>
</evidence>